<reference evidence="1" key="1">
    <citation type="journal article" date="2020" name="Stud. Mycol.">
        <title>101 Dothideomycetes genomes: a test case for predicting lifestyles and emergence of pathogens.</title>
        <authorList>
            <person name="Haridas S."/>
            <person name="Albert R."/>
            <person name="Binder M."/>
            <person name="Bloem J."/>
            <person name="Labutti K."/>
            <person name="Salamov A."/>
            <person name="Andreopoulos B."/>
            <person name="Baker S."/>
            <person name="Barry K."/>
            <person name="Bills G."/>
            <person name="Bluhm B."/>
            <person name="Cannon C."/>
            <person name="Castanera R."/>
            <person name="Culley D."/>
            <person name="Daum C."/>
            <person name="Ezra D."/>
            <person name="Gonzalez J."/>
            <person name="Henrissat B."/>
            <person name="Kuo A."/>
            <person name="Liang C."/>
            <person name="Lipzen A."/>
            <person name="Lutzoni F."/>
            <person name="Magnuson J."/>
            <person name="Mondo S."/>
            <person name="Nolan M."/>
            <person name="Ohm R."/>
            <person name="Pangilinan J."/>
            <person name="Park H.-J."/>
            <person name="Ramirez L."/>
            <person name="Alfaro M."/>
            <person name="Sun H."/>
            <person name="Tritt A."/>
            <person name="Yoshinaga Y."/>
            <person name="Zwiers L.-H."/>
            <person name="Turgeon B."/>
            <person name="Goodwin S."/>
            <person name="Spatafora J."/>
            <person name="Crous P."/>
            <person name="Grigoriev I."/>
        </authorList>
    </citation>
    <scope>NUCLEOTIDE SEQUENCE</scope>
    <source>
        <strain evidence="1">ATCC 200398</strain>
    </source>
</reference>
<sequence>MKSHSGISMTAYIPLNAPNSSMTPHAPLQSCTIHQCKLDPRTANLNAVIDIRGAESLMSLHLQQQAATSVDDTEEDLEDAHAPRGGSKGGRKNQLPGWAYTVALLSIHNNTINHLPHHLSKLEREEKYVEKVIRQTIRKTSLMLSEDITNPALADINSISGHCPDSGLSTNKSNPNRSKSWQIK</sequence>
<dbReference type="EMBL" id="MU003496">
    <property type="protein sequence ID" value="KAF2475601.1"/>
    <property type="molecule type" value="Genomic_DNA"/>
</dbReference>
<evidence type="ECO:0000313" key="1">
    <source>
        <dbReference type="EMBL" id="KAF2475601.1"/>
    </source>
</evidence>
<accession>A0ACB6R8X0</accession>
<keyword evidence="2" id="KW-1185">Reference proteome</keyword>
<organism evidence="1 2">
    <name type="scientific">Lindgomyces ingoldianus</name>
    <dbReference type="NCBI Taxonomy" id="673940"/>
    <lineage>
        <taxon>Eukaryota</taxon>
        <taxon>Fungi</taxon>
        <taxon>Dikarya</taxon>
        <taxon>Ascomycota</taxon>
        <taxon>Pezizomycotina</taxon>
        <taxon>Dothideomycetes</taxon>
        <taxon>Pleosporomycetidae</taxon>
        <taxon>Pleosporales</taxon>
        <taxon>Lindgomycetaceae</taxon>
        <taxon>Lindgomyces</taxon>
    </lineage>
</organism>
<protein>
    <submittedName>
        <fullName evidence="1">Uncharacterized protein</fullName>
    </submittedName>
</protein>
<dbReference type="Proteomes" id="UP000799755">
    <property type="component" value="Unassembled WGS sequence"/>
</dbReference>
<gene>
    <name evidence="1" type="ORF">BDR25DRAFT_350964</name>
</gene>
<name>A0ACB6R8X0_9PLEO</name>
<comment type="caution">
    <text evidence="1">The sequence shown here is derived from an EMBL/GenBank/DDBJ whole genome shotgun (WGS) entry which is preliminary data.</text>
</comment>
<proteinExistence type="predicted"/>
<evidence type="ECO:0000313" key="2">
    <source>
        <dbReference type="Proteomes" id="UP000799755"/>
    </source>
</evidence>